<dbReference type="SUPFAM" id="SSF46955">
    <property type="entry name" value="Putative DNA-binding domain"/>
    <property type="match status" value="1"/>
</dbReference>
<dbReference type="GO" id="GO:0003677">
    <property type="term" value="F:DNA binding"/>
    <property type="evidence" value="ECO:0007669"/>
    <property type="project" value="UniProtKB-KW"/>
</dbReference>
<keyword evidence="6" id="KW-1185">Reference proteome</keyword>
<gene>
    <name evidence="4" type="ORF">D0U04_04995</name>
    <name evidence="3" type="ORF">DJ93_1868</name>
</gene>
<protein>
    <submittedName>
        <fullName evidence="4">MerR family transcriptional regulator</fullName>
    </submittedName>
    <submittedName>
        <fullName evidence="3">MerR regulatory family protein</fullName>
    </submittedName>
</protein>
<sequence length="107" mass="12261">MSKKESYSIGEISKRTGTSIRTLHYYDEMGLPKSEKNVSSGHRIYKGQNILTLQKIASLKVLGYNLDEISIKKIVPYEGDYLFYIIFYSFPSKRRPSPPKTLPSPLL</sequence>
<dbReference type="Proteomes" id="UP000264294">
    <property type="component" value="Unassembled WGS sequence"/>
</dbReference>
<organism evidence="3 5">
    <name type="scientific">Bacillus clarus</name>
    <dbReference type="NCBI Taxonomy" id="2338372"/>
    <lineage>
        <taxon>Bacteria</taxon>
        <taxon>Bacillati</taxon>
        <taxon>Bacillota</taxon>
        <taxon>Bacilli</taxon>
        <taxon>Bacillales</taxon>
        <taxon>Bacillaceae</taxon>
        <taxon>Bacillus</taxon>
        <taxon>Bacillus cereus group</taxon>
    </lineage>
</organism>
<dbReference type="CDD" id="cd01106">
    <property type="entry name" value="HTH_TipAL-Mta"/>
    <property type="match status" value="1"/>
</dbReference>
<evidence type="ECO:0000313" key="4">
    <source>
        <dbReference type="EMBL" id="RFT68229.1"/>
    </source>
</evidence>
<dbReference type="EMBL" id="JMQC01000008">
    <property type="protein sequence ID" value="KFN01701.1"/>
    <property type="molecule type" value="Genomic_DNA"/>
</dbReference>
<dbReference type="InterPro" id="IPR000551">
    <property type="entry name" value="MerR-type_HTH_dom"/>
</dbReference>
<evidence type="ECO:0000313" key="5">
    <source>
        <dbReference type="Proteomes" id="UP000029389"/>
    </source>
</evidence>
<reference evidence="3 5" key="1">
    <citation type="submission" date="2014-04" db="EMBL/GenBank/DDBJ databases">
        <authorList>
            <person name="Bishop-Lilly K.A."/>
            <person name="Broomall S.M."/>
            <person name="Chain P.S."/>
            <person name="Chertkov O."/>
            <person name="Coyne S.R."/>
            <person name="Daligault H.E."/>
            <person name="Davenport K.W."/>
            <person name="Erkkila T."/>
            <person name="Frey K.G."/>
            <person name="Gibbons H.S."/>
            <person name="Gu W."/>
            <person name="Jaissle J."/>
            <person name="Johnson S.L."/>
            <person name="Koroleva G.I."/>
            <person name="Ladner J.T."/>
            <person name="Lo C.-C."/>
            <person name="Minogue T.D."/>
            <person name="Munk C."/>
            <person name="Palacios G.F."/>
            <person name="Redden C.L."/>
            <person name="Rosenzweig C.N."/>
            <person name="Scholz M.B."/>
            <person name="Teshima H."/>
            <person name="Xu Y."/>
        </authorList>
    </citation>
    <scope>NUCLEOTIDE SEQUENCE [LARGE SCALE GENOMIC DNA]</scope>
    <source>
        <strain evidence="3 5">BHP</strain>
    </source>
</reference>
<dbReference type="SMART" id="SM00422">
    <property type="entry name" value="HTH_MERR"/>
    <property type="match status" value="1"/>
</dbReference>
<evidence type="ECO:0000313" key="6">
    <source>
        <dbReference type="Proteomes" id="UP000264294"/>
    </source>
</evidence>
<dbReference type="Gene3D" id="1.10.1660.10">
    <property type="match status" value="1"/>
</dbReference>
<dbReference type="EMBL" id="QVOD01000003">
    <property type="protein sequence ID" value="RFT68229.1"/>
    <property type="molecule type" value="Genomic_DNA"/>
</dbReference>
<evidence type="ECO:0000259" key="2">
    <source>
        <dbReference type="PROSITE" id="PS50937"/>
    </source>
</evidence>
<dbReference type="Proteomes" id="UP000029389">
    <property type="component" value="Unassembled WGS sequence"/>
</dbReference>
<evidence type="ECO:0000313" key="3">
    <source>
        <dbReference type="EMBL" id="KFN01701.1"/>
    </source>
</evidence>
<keyword evidence="1" id="KW-0238">DNA-binding</keyword>
<evidence type="ECO:0000256" key="1">
    <source>
        <dbReference type="ARBA" id="ARBA00023125"/>
    </source>
</evidence>
<dbReference type="InterPro" id="IPR047057">
    <property type="entry name" value="MerR_fam"/>
</dbReference>
<dbReference type="PANTHER" id="PTHR30204">
    <property type="entry name" value="REDOX-CYCLING DRUG-SENSING TRANSCRIPTIONAL ACTIVATOR SOXR"/>
    <property type="match status" value="1"/>
</dbReference>
<dbReference type="Pfam" id="PF13411">
    <property type="entry name" value="MerR_1"/>
    <property type="match status" value="1"/>
</dbReference>
<accession>A0A090ZBL8</accession>
<dbReference type="InterPro" id="IPR009061">
    <property type="entry name" value="DNA-bd_dom_put_sf"/>
</dbReference>
<dbReference type="PROSITE" id="PS50937">
    <property type="entry name" value="HTH_MERR_2"/>
    <property type="match status" value="1"/>
</dbReference>
<feature type="domain" description="HTH merR-type" evidence="2">
    <location>
        <begin position="6"/>
        <end position="77"/>
    </location>
</feature>
<comment type="caution">
    <text evidence="3">The sequence shown here is derived from an EMBL/GenBank/DDBJ whole genome shotgun (WGS) entry which is preliminary data.</text>
</comment>
<dbReference type="GO" id="GO:0003700">
    <property type="term" value="F:DNA-binding transcription factor activity"/>
    <property type="evidence" value="ECO:0007669"/>
    <property type="project" value="InterPro"/>
</dbReference>
<proteinExistence type="predicted"/>
<reference evidence="4 6" key="2">
    <citation type="submission" date="2018-08" db="EMBL/GenBank/DDBJ databases">
        <title>Bacillus clarus sp. nov. strain PS00077A.</title>
        <authorList>
            <person name="Mendez Acevedo M."/>
            <person name="Carroll L."/>
            <person name="Mukherjee M."/>
            <person name="Wiedmann M."/>
            <person name="Kovac J."/>
        </authorList>
    </citation>
    <scope>NUCLEOTIDE SEQUENCE [LARGE SCALE GENOMIC DNA]</scope>
    <source>
        <strain evidence="4 6">PS00077A</strain>
    </source>
</reference>
<name>A0A090ZBL8_9BACI</name>
<dbReference type="AlphaFoldDB" id="A0A090ZBL8"/>
<dbReference type="PANTHER" id="PTHR30204:SF90">
    <property type="entry name" value="HTH-TYPE TRANSCRIPTIONAL ACTIVATOR MTA"/>
    <property type="match status" value="1"/>
</dbReference>